<feature type="region of interest" description="Disordered" evidence="3">
    <location>
        <begin position="446"/>
        <end position="465"/>
    </location>
</feature>
<evidence type="ECO:0000256" key="2">
    <source>
        <dbReference type="PROSITE-ProRule" id="PRU00284"/>
    </source>
</evidence>
<keyword evidence="4" id="KW-1133">Transmembrane helix</keyword>
<evidence type="ECO:0000313" key="7">
    <source>
        <dbReference type="Proteomes" id="UP001235712"/>
    </source>
</evidence>
<keyword evidence="1 2" id="KW-0807">Transducer</keyword>
<dbReference type="SUPFAM" id="SSF58104">
    <property type="entry name" value="Methyl-accepting chemotaxis protein (MCP) signaling domain"/>
    <property type="match status" value="1"/>
</dbReference>
<evidence type="ECO:0000256" key="4">
    <source>
        <dbReference type="SAM" id="Phobius"/>
    </source>
</evidence>
<keyword evidence="7" id="KW-1185">Reference proteome</keyword>
<dbReference type="SMART" id="SM00283">
    <property type="entry name" value="MA"/>
    <property type="match status" value="1"/>
</dbReference>
<name>A0ABT9NWW9_9ACTN</name>
<dbReference type="Proteomes" id="UP001235712">
    <property type="component" value="Unassembled WGS sequence"/>
</dbReference>
<evidence type="ECO:0000259" key="5">
    <source>
        <dbReference type="PROSITE" id="PS50111"/>
    </source>
</evidence>
<dbReference type="EMBL" id="JAUSQZ010000001">
    <property type="protein sequence ID" value="MDP9824921.1"/>
    <property type="molecule type" value="Genomic_DNA"/>
</dbReference>
<dbReference type="InterPro" id="IPR004089">
    <property type="entry name" value="MCPsignal_dom"/>
</dbReference>
<gene>
    <name evidence="6" type="ORF">J2S57_000670</name>
</gene>
<dbReference type="Gene3D" id="1.10.287.950">
    <property type="entry name" value="Methyl-accepting chemotaxis protein"/>
    <property type="match status" value="1"/>
</dbReference>
<feature type="domain" description="Methyl-accepting transducer" evidence="5">
    <location>
        <begin position="212"/>
        <end position="448"/>
    </location>
</feature>
<comment type="caution">
    <text evidence="6">The sequence shown here is derived from an EMBL/GenBank/DDBJ whole genome shotgun (WGS) entry which is preliminary data.</text>
</comment>
<keyword evidence="4" id="KW-0812">Transmembrane</keyword>
<feature type="transmembrane region" description="Helical" evidence="4">
    <location>
        <begin position="180"/>
        <end position="202"/>
    </location>
</feature>
<evidence type="ECO:0000256" key="1">
    <source>
        <dbReference type="ARBA" id="ARBA00023224"/>
    </source>
</evidence>
<evidence type="ECO:0000256" key="3">
    <source>
        <dbReference type="SAM" id="MobiDB-lite"/>
    </source>
</evidence>
<dbReference type="Pfam" id="PF00015">
    <property type="entry name" value="MCPsignal"/>
    <property type="match status" value="1"/>
</dbReference>
<keyword evidence="4" id="KW-0472">Membrane</keyword>
<dbReference type="PROSITE" id="PS50111">
    <property type="entry name" value="CHEMOTAXIS_TRANSDUC_2"/>
    <property type="match status" value="1"/>
</dbReference>
<organism evidence="6 7">
    <name type="scientific">Kineosporia succinea</name>
    <dbReference type="NCBI Taxonomy" id="84632"/>
    <lineage>
        <taxon>Bacteria</taxon>
        <taxon>Bacillati</taxon>
        <taxon>Actinomycetota</taxon>
        <taxon>Actinomycetes</taxon>
        <taxon>Kineosporiales</taxon>
        <taxon>Kineosporiaceae</taxon>
        <taxon>Kineosporia</taxon>
    </lineage>
</organism>
<dbReference type="RefSeq" id="WP_307238170.1">
    <property type="nucleotide sequence ID" value="NZ_JAUSQZ010000001.1"/>
</dbReference>
<dbReference type="PANTHER" id="PTHR32089">
    <property type="entry name" value="METHYL-ACCEPTING CHEMOTAXIS PROTEIN MCPB"/>
    <property type="match status" value="1"/>
</dbReference>
<reference evidence="6 7" key="1">
    <citation type="submission" date="2023-07" db="EMBL/GenBank/DDBJ databases">
        <title>Sequencing the genomes of 1000 actinobacteria strains.</title>
        <authorList>
            <person name="Klenk H.-P."/>
        </authorList>
    </citation>
    <scope>NUCLEOTIDE SEQUENCE [LARGE SCALE GENOMIC DNA]</scope>
    <source>
        <strain evidence="6 7">DSM 44388</strain>
    </source>
</reference>
<protein>
    <submittedName>
        <fullName evidence="6">CHASE3 domain sensor protein</fullName>
    </submittedName>
</protein>
<sequence>MTVRATVFSSLAFVLTLTLVMAVLALTGLQRVVERKDRVIEHDTALVLDARSLMDLRDARAAANRGYLLSGLGKYLGEQYKLDEWLGAQLDELDDAVDTDHGRTLIGEIRSLQDNFIDLDQTPIRLKQAGAPTDEVVRAWQSIDAQRVRTTAAMDELYVYLQGLVHDREEAATRTAHQGVLQIVLAFVAILIGSSFVASLVVRQVRGQVMTAVRSVQSSTVGLRASARKQAEGASEQASSAAEIATTVREMLTESRRIADGAQDVVAAAGQTADAGRHGKDVVLATRSSMERIREHSGSVDAHMDDLTLKARQIAGVVEIVSELAELTNIVAINASIEAVGAGAGGSRFAALAEEIRTLADRVSGSTREIVELIESVASAVDDTRRVSREASDVVEAGASQVGAAVESFEEIVALVATTMESARQIQQSTSQQTVAVEQTDQAISAMASATREHQRTAGDTSATAEELATASYRLGTLVEASKGDG</sequence>
<accession>A0ABT9NWW9</accession>
<dbReference type="PANTHER" id="PTHR32089:SF112">
    <property type="entry name" value="LYSOZYME-LIKE PROTEIN-RELATED"/>
    <property type="match status" value="1"/>
</dbReference>
<evidence type="ECO:0000313" key="6">
    <source>
        <dbReference type="EMBL" id="MDP9824921.1"/>
    </source>
</evidence>
<proteinExistence type="predicted"/>